<name>A0A0K1NIA5_9BACT</name>
<dbReference type="CDD" id="cd12208">
    <property type="entry name" value="DIP1984-like"/>
    <property type="match status" value="1"/>
</dbReference>
<evidence type="ECO:0000313" key="3">
    <source>
        <dbReference type="EMBL" id="QUB86441.1"/>
    </source>
</evidence>
<dbReference type="NCBIfam" id="NF038048">
    <property type="entry name" value="DIP1984_fam"/>
    <property type="match status" value="1"/>
</dbReference>
<feature type="coiled-coil region" evidence="1">
    <location>
        <begin position="119"/>
        <end position="146"/>
    </location>
</feature>
<dbReference type="KEGG" id="pfus:ADJ77_03025"/>
<keyword evidence="1" id="KW-0175">Coiled coil</keyword>
<protein>
    <submittedName>
        <fullName evidence="3">DIP1984 family protein</fullName>
    </submittedName>
</protein>
<proteinExistence type="predicted"/>
<evidence type="ECO:0000313" key="5">
    <source>
        <dbReference type="Proteomes" id="UP000682005"/>
    </source>
</evidence>
<organism evidence="2 4">
    <name type="scientific">Prevotella fusca JCM 17724</name>
    <dbReference type="NCBI Taxonomy" id="1236517"/>
    <lineage>
        <taxon>Bacteria</taxon>
        <taxon>Pseudomonadati</taxon>
        <taxon>Bacteroidota</taxon>
        <taxon>Bacteroidia</taxon>
        <taxon>Bacteroidales</taxon>
        <taxon>Prevotellaceae</taxon>
        <taxon>Prevotella</taxon>
    </lineage>
</organism>
<keyword evidence="5" id="KW-1185">Reference proteome</keyword>
<evidence type="ECO:0000313" key="2">
    <source>
        <dbReference type="EMBL" id="AKU68819.1"/>
    </source>
</evidence>
<dbReference type="Proteomes" id="UP000060345">
    <property type="component" value="Chromosome 1"/>
</dbReference>
<reference evidence="3 5" key="2">
    <citation type="submission" date="2021-03" db="EMBL/GenBank/DDBJ databases">
        <title>Human Oral Microbial Genomes.</title>
        <authorList>
            <person name="Johnston C.D."/>
            <person name="Chen T."/>
            <person name="Dewhirst F.E."/>
        </authorList>
    </citation>
    <scope>NUCLEOTIDE SEQUENCE [LARGE SCALE GENOMIC DNA]</scope>
    <source>
        <strain evidence="3 5">W1435</strain>
    </source>
</reference>
<dbReference type="AlphaFoldDB" id="A0A0K1NIA5"/>
<dbReference type="eggNOG" id="ENOG5032S2G">
    <property type="taxonomic scope" value="Bacteria"/>
</dbReference>
<dbReference type="OrthoDB" id="3730241at2"/>
<dbReference type="RefSeq" id="WP_025078429.1">
    <property type="nucleotide sequence ID" value="NZ_BAKO01000014.1"/>
</dbReference>
<sequence>MKLAEALAIRKDKQKKIEQLKSRVLNNVRIQEGDIPSENPAELMGEMDACLKDLFALIFKINKTNMNTVSEGRTVTEMMAERDVLSMRVTALRDIFNKASESQDRYSRSEIKLVTTIDIKALGKQIDELSKRLRELDMKIQALNFTTELIE</sequence>
<evidence type="ECO:0000313" key="4">
    <source>
        <dbReference type="Proteomes" id="UP000060345"/>
    </source>
</evidence>
<dbReference type="InterPro" id="IPR047741">
    <property type="entry name" value="DIP1984-like"/>
</dbReference>
<dbReference type="Gene3D" id="6.10.320.10">
    <property type="match status" value="1"/>
</dbReference>
<evidence type="ECO:0000256" key="1">
    <source>
        <dbReference type="SAM" id="Coils"/>
    </source>
</evidence>
<gene>
    <name evidence="2" type="ORF">ADJ77_03025</name>
    <name evidence="3" type="ORF">J5A51_10145</name>
</gene>
<reference evidence="2 4" key="1">
    <citation type="submission" date="2015-07" db="EMBL/GenBank/DDBJ databases">
        <authorList>
            <person name="Noorani M."/>
        </authorList>
    </citation>
    <scope>NUCLEOTIDE SEQUENCE [LARGE SCALE GENOMIC DNA]</scope>
    <source>
        <strain evidence="2 4">W1435</strain>
    </source>
</reference>
<dbReference type="EMBL" id="CP072370">
    <property type="protein sequence ID" value="QUB86441.1"/>
    <property type="molecule type" value="Genomic_DNA"/>
</dbReference>
<dbReference type="EMBL" id="CP012074">
    <property type="protein sequence ID" value="AKU68819.1"/>
    <property type="molecule type" value="Genomic_DNA"/>
</dbReference>
<accession>A0A0K1NIA5</accession>
<dbReference type="Pfam" id="PF20935">
    <property type="entry name" value="DUF6847"/>
    <property type="match status" value="1"/>
</dbReference>
<dbReference type="Proteomes" id="UP000682005">
    <property type="component" value="Chromosome 1"/>
</dbReference>